<keyword evidence="1" id="KW-0732">Signal</keyword>
<organism evidence="2 3">
    <name type="scientific">Pseudoalteromonas rubra</name>
    <dbReference type="NCBI Taxonomy" id="43658"/>
    <lineage>
        <taxon>Bacteria</taxon>
        <taxon>Pseudomonadati</taxon>
        <taxon>Pseudomonadota</taxon>
        <taxon>Gammaproteobacteria</taxon>
        <taxon>Alteromonadales</taxon>
        <taxon>Pseudoalteromonadaceae</taxon>
        <taxon>Pseudoalteromonas</taxon>
    </lineage>
</organism>
<reference evidence="2 3" key="1">
    <citation type="submission" date="2018-01" db="EMBL/GenBank/DDBJ databases">
        <title>Co-occurrence of chitin degradation, pigmentation and bioactivity in marine Pseudoalteromonas.</title>
        <authorList>
            <person name="Paulsen S."/>
            <person name="Gram L."/>
            <person name="Machado H."/>
        </authorList>
    </citation>
    <scope>NUCLEOTIDE SEQUENCE [LARGE SCALE GENOMIC DNA]</scope>
    <source>
        <strain evidence="2 3">S1946</strain>
    </source>
</reference>
<name>A0A4Q7EP24_9GAMM</name>
<feature type="chain" id="PRO_5020546367" description="DUF2846 domain-containing protein" evidence="1">
    <location>
        <begin position="23"/>
        <end position="170"/>
    </location>
</feature>
<accession>A0A4Q7EP24</accession>
<evidence type="ECO:0000313" key="3">
    <source>
        <dbReference type="Proteomes" id="UP000292345"/>
    </source>
</evidence>
<evidence type="ECO:0000256" key="1">
    <source>
        <dbReference type="SAM" id="SignalP"/>
    </source>
</evidence>
<proteinExistence type="predicted"/>
<dbReference type="RefSeq" id="WP_130243784.1">
    <property type="nucleotide sequence ID" value="NZ_PPUZ01000001.1"/>
</dbReference>
<dbReference type="EMBL" id="PPUZ01000001">
    <property type="protein sequence ID" value="RZM85415.1"/>
    <property type="molecule type" value="Genomic_DNA"/>
</dbReference>
<dbReference type="AlphaFoldDB" id="A0A4Q7EP24"/>
<dbReference type="PROSITE" id="PS51257">
    <property type="entry name" value="PROKAR_LIPOPROTEIN"/>
    <property type="match status" value="1"/>
</dbReference>
<sequence length="170" mass="18542">MRYLFGLVILFVLGCAQPPKSAATYANANVGEPDGDKAVLVLYRKMVPPLMYSVTAKVNGNDFATLPNDAFSWTFLAPGKNRIDISWPLFALTPGKTITLDVLPGRYYFVEFGGDIHMAGVGAVAYNTHDVSVISYEAGLADVRECCLYMPSKLPLGLNNKRAESQQSNE</sequence>
<dbReference type="Proteomes" id="UP000292345">
    <property type="component" value="Unassembled WGS sequence"/>
</dbReference>
<protein>
    <recommendedName>
        <fullName evidence="4">DUF2846 domain-containing protein</fullName>
    </recommendedName>
</protein>
<gene>
    <name evidence="2" type="ORF">C3B51_00310</name>
</gene>
<comment type="caution">
    <text evidence="2">The sequence shown here is derived from an EMBL/GenBank/DDBJ whole genome shotgun (WGS) entry which is preliminary data.</text>
</comment>
<evidence type="ECO:0008006" key="4">
    <source>
        <dbReference type="Google" id="ProtNLM"/>
    </source>
</evidence>
<evidence type="ECO:0000313" key="2">
    <source>
        <dbReference type="EMBL" id="RZM85415.1"/>
    </source>
</evidence>
<feature type="signal peptide" evidence="1">
    <location>
        <begin position="1"/>
        <end position="22"/>
    </location>
</feature>